<keyword evidence="1" id="KW-0472">Membrane</keyword>
<organism evidence="2 3">
    <name type="scientific">Novipirellula galeiformis</name>
    <dbReference type="NCBI Taxonomy" id="2528004"/>
    <lineage>
        <taxon>Bacteria</taxon>
        <taxon>Pseudomonadati</taxon>
        <taxon>Planctomycetota</taxon>
        <taxon>Planctomycetia</taxon>
        <taxon>Pirellulales</taxon>
        <taxon>Pirellulaceae</taxon>
        <taxon>Novipirellula</taxon>
    </lineage>
</organism>
<feature type="transmembrane region" description="Helical" evidence="1">
    <location>
        <begin position="25"/>
        <end position="48"/>
    </location>
</feature>
<dbReference type="AlphaFoldDB" id="A0A5C6CVF8"/>
<keyword evidence="1" id="KW-1133">Transmembrane helix</keyword>
<protein>
    <submittedName>
        <fullName evidence="2">Uncharacterized protein</fullName>
    </submittedName>
</protein>
<comment type="caution">
    <text evidence="2">The sequence shown here is derived from an EMBL/GenBank/DDBJ whole genome shotgun (WGS) entry which is preliminary data.</text>
</comment>
<evidence type="ECO:0000313" key="3">
    <source>
        <dbReference type="Proteomes" id="UP000316304"/>
    </source>
</evidence>
<accession>A0A5C6CVF8</accession>
<evidence type="ECO:0000256" key="1">
    <source>
        <dbReference type="SAM" id="Phobius"/>
    </source>
</evidence>
<gene>
    <name evidence="2" type="ORF">Pla52o_08120</name>
</gene>
<dbReference type="RefSeq" id="WP_146593217.1">
    <property type="nucleotide sequence ID" value="NZ_SJPT01000001.1"/>
</dbReference>
<evidence type="ECO:0000313" key="2">
    <source>
        <dbReference type="EMBL" id="TWU26956.1"/>
    </source>
</evidence>
<name>A0A5C6CVF8_9BACT</name>
<reference evidence="2 3" key="1">
    <citation type="submission" date="2019-02" db="EMBL/GenBank/DDBJ databases">
        <title>Deep-cultivation of Planctomycetes and their phenomic and genomic characterization uncovers novel biology.</title>
        <authorList>
            <person name="Wiegand S."/>
            <person name="Jogler M."/>
            <person name="Boedeker C."/>
            <person name="Pinto D."/>
            <person name="Vollmers J."/>
            <person name="Rivas-Marin E."/>
            <person name="Kohn T."/>
            <person name="Peeters S.H."/>
            <person name="Heuer A."/>
            <person name="Rast P."/>
            <person name="Oberbeckmann S."/>
            <person name="Bunk B."/>
            <person name="Jeske O."/>
            <person name="Meyerdierks A."/>
            <person name="Storesund J.E."/>
            <person name="Kallscheuer N."/>
            <person name="Luecker S."/>
            <person name="Lage O.M."/>
            <person name="Pohl T."/>
            <person name="Merkel B.J."/>
            <person name="Hornburger P."/>
            <person name="Mueller R.-W."/>
            <person name="Bruemmer F."/>
            <person name="Labrenz M."/>
            <person name="Spormann A.M."/>
            <person name="Op Den Camp H."/>
            <person name="Overmann J."/>
            <person name="Amann R."/>
            <person name="Jetten M.S.M."/>
            <person name="Mascher T."/>
            <person name="Medema M.H."/>
            <person name="Devos D.P."/>
            <person name="Kaster A.-K."/>
            <person name="Ovreas L."/>
            <person name="Rohde M."/>
            <person name="Galperin M.Y."/>
            <person name="Jogler C."/>
        </authorList>
    </citation>
    <scope>NUCLEOTIDE SEQUENCE [LARGE SCALE GENOMIC DNA]</scope>
    <source>
        <strain evidence="2 3">Pla52o</strain>
    </source>
</reference>
<dbReference type="Proteomes" id="UP000316304">
    <property type="component" value="Unassembled WGS sequence"/>
</dbReference>
<dbReference type="OrthoDB" id="281795at2"/>
<keyword evidence="3" id="KW-1185">Reference proteome</keyword>
<dbReference type="EMBL" id="SJPT01000001">
    <property type="protein sequence ID" value="TWU26956.1"/>
    <property type="molecule type" value="Genomic_DNA"/>
</dbReference>
<sequence length="161" mass="17558">MSEPTADLADQPPRKIAPNPRLSGWGLTFGLLAACLIPLAGLSLYATFYGRAASRSLPVEVTLDRQTVVAPNGQGGMLVDVVVVRNLADHEIPNLTVNLNGQYFLYRDSPLQKGETLVLPQAIFMTKANQRFTPGRYPILEVTVTGRLPSNARGVKETHFE</sequence>
<keyword evidence="1" id="KW-0812">Transmembrane</keyword>
<proteinExistence type="predicted"/>